<dbReference type="Proteomes" id="UP000017818">
    <property type="component" value="Unassembled WGS sequence"/>
</dbReference>
<dbReference type="GO" id="GO:0006826">
    <property type="term" value="P:iron ion transport"/>
    <property type="evidence" value="ECO:0007669"/>
    <property type="project" value="InterPro"/>
</dbReference>
<feature type="binding site" evidence="8">
    <location>
        <position position="128"/>
    </location>
    <ligand>
        <name>Fe cation</name>
        <dbReference type="ChEBI" id="CHEBI:24875"/>
        <label>1</label>
    </ligand>
</feature>
<evidence type="ECO:0000256" key="5">
    <source>
        <dbReference type="ARBA" id="ARBA00023002"/>
    </source>
</evidence>
<dbReference type="Proteomes" id="UP000006437">
    <property type="component" value="Unassembled WGS sequence"/>
</dbReference>
<dbReference type="STRING" id="796937.HMPREF9630_00182"/>
<dbReference type="InterPro" id="IPR012347">
    <property type="entry name" value="Ferritin-like"/>
</dbReference>
<keyword evidence="9" id="KW-0963">Cytoplasm</keyword>
<evidence type="ECO:0000256" key="8">
    <source>
        <dbReference type="PIRSR" id="PIRSR601519-1"/>
    </source>
</evidence>
<dbReference type="Proteomes" id="UP000003379">
    <property type="component" value="Unassembled WGS sequence"/>
</dbReference>
<evidence type="ECO:0000259" key="10">
    <source>
        <dbReference type="PROSITE" id="PS50905"/>
    </source>
</evidence>
<evidence type="ECO:0000313" key="12">
    <source>
        <dbReference type="EMBL" id="EHL18457.1"/>
    </source>
</evidence>
<dbReference type="EMBL" id="AFZE01000015">
    <property type="protein sequence ID" value="EHL15124.1"/>
    <property type="molecule type" value="Genomic_DNA"/>
</dbReference>
<evidence type="ECO:0000256" key="1">
    <source>
        <dbReference type="ARBA" id="ARBA00002485"/>
    </source>
</evidence>
<dbReference type="InterPro" id="IPR041719">
    <property type="entry name" value="Ferritin_prok"/>
</dbReference>
<evidence type="ECO:0000256" key="3">
    <source>
        <dbReference type="ARBA" id="ARBA00022434"/>
    </source>
</evidence>
<dbReference type="GO" id="GO:0004322">
    <property type="term" value="F:ferroxidase activity"/>
    <property type="evidence" value="ECO:0007669"/>
    <property type="project" value="TreeGrafter"/>
</dbReference>
<evidence type="ECO:0000256" key="9">
    <source>
        <dbReference type="RuleBase" id="RU361145"/>
    </source>
</evidence>
<keyword evidence="4 8" id="KW-0479">Metal-binding</keyword>
<evidence type="ECO:0000313" key="14">
    <source>
        <dbReference type="EMBL" id="EJU23834.1"/>
    </source>
</evidence>
<reference evidence="14 16" key="4">
    <citation type="submission" date="2012-07" db="EMBL/GenBank/DDBJ databases">
        <authorList>
            <person name="Durkin A.S."/>
            <person name="McCorrison J."/>
            <person name="Torralba M."/>
            <person name="Gillis M."/>
            <person name="Methe B."/>
            <person name="Sutton G."/>
            <person name="Nelson K.E."/>
        </authorList>
    </citation>
    <scope>NUCLEOTIDE SEQUENCE [LARGE SCALE GENOMIC DNA]</scope>
    <source>
        <strain evidence="14 16">OBRC8</strain>
    </source>
</reference>
<dbReference type="Pfam" id="PF00210">
    <property type="entry name" value="Ferritin"/>
    <property type="match status" value="1"/>
</dbReference>
<accession>V9HSH5</accession>
<reference evidence="11 17" key="1">
    <citation type="submission" date="2011-08" db="EMBL/GenBank/DDBJ databases">
        <title>The Genome Sequence of Eubacteriaceae bacterium ACC19a.</title>
        <authorList>
            <consortium name="The Broad Institute Genome Sequencing Platform"/>
            <person name="Earl A."/>
            <person name="Ward D."/>
            <person name="Feldgarden M."/>
            <person name="Gevers D."/>
            <person name="Sizova M."/>
            <person name="Hazen A."/>
            <person name="Epstein S."/>
            <person name="Young S.K."/>
            <person name="Zeng Q."/>
            <person name="Gargeya S."/>
            <person name="Fitzgerald M."/>
            <person name="Haas B."/>
            <person name="Abouelleil A."/>
            <person name="Alvarado L."/>
            <person name="Arachchi H.M."/>
            <person name="Berlin A."/>
            <person name="Brown A."/>
            <person name="Chapman S.B."/>
            <person name="Chen Z."/>
            <person name="Dunbar C."/>
            <person name="Freedman E."/>
            <person name="Gearin G."/>
            <person name="Gellesch M."/>
            <person name="Goldberg J."/>
            <person name="Griggs A."/>
            <person name="Gujja S."/>
            <person name="Heiman D."/>
            <person name="Howarth C."/>
            <person name="Larson L."/>
            <person name="Lui A."/>
            <person name="MacDonald P.J.P."/>
            <person name="Montmayeur A."/>
            <person name="Murphy C."/>
            <person name="Neiman D."/>
            <person name="Pearson M."/>
            <person name="Priest M."/>
            <person name="Roberts A."/>
            <person name="Saif S."/>
            <person name="Shea T."/>
            <person name="Shenoy N."/>
            <person name="Sisk P."/>
            <person name="Stolte C."/>
            <person name="Sykes S."/>
            <person name="Wortman J."/>
            <person name="Nusbaum C."/>
            <person name="Birren B."/>
        </authorList>
    </citation>
    <scope>NUCLEOTIDE SEQUENCE [LARGE SCALE GENOMIC DNA]</scope>
    <source>
        <strain evidence="11 17">ACC19a</strain>
    </source>
</reference>
<dbReference type="Proteomes" id="UP000005244">
    <property type="component" value="Unassembled WGS sequence"/>
</dbReference>
<dbReference type="GO" id="GO:0008198">
    <property type="term" value="F:ferrous iron binding"/>
    <property type="evidence" value="ECO:0007669"/>
    <property type="project" value="TreeGrafter"/>
</dbReference>
<keyword evidence="6 8" id="KW-0408">Iron</keyword>
<accession>G9XCR1</accession>
<dbReference type="EC" id="1.16.3.2" evidence="9"/>
<evidence type="ECO:0000313" key="15">
    <source>
        <dbReference type="Proteomes" id="UP000003379"/>
    </source>
</evidence>
<comment type="similarity">
    <text evidence="2 9">Belongs to the ferritin family. Prokaryotic subfamily.</text>
</comment>
<keyword evidence="5" id="KW-0560">Oxidoreductase</keyword>
<comment type="subcellular location">
    <subcellularLocation>
        <location evidence="9">Cytoplasm</location>
    </subcellularLocation>
</comment>
<dbReference type="InterPro" id="IPR001519">
    <property type="entry name" value="Ferritin"/>
</dbReference>
<feature type="binding site" evidence="8">
    <location>
        <position position="51"/>
    </location>
    <ligand>
        <name>Fe cation</name>
        <dbReference type="ChEBI" id="CHEBI:24875"/>
        <label>1</label>
    </ligand>
</feature>
<evidence type="ECO:0000313" key="17">
    <source>
        <dbReference type="Proteomes" id="UP000006437"/>
    </source>
</evidence>
<dbReference type="GO" id="GO:0005829">
    <property type="term" value="C:cytosol"/>
    <property type="evidence" value="ECO:0007669"/>
    <property type="project" value="TreeGrafter"/>
</dbReference>
<reference evidence="13 15" key="2">
    <citation type="submission" date="2011-08" db="EMBL/GenBank/DDBJ databases">
        <title>The Genome Sequence of Eubacteriaceae bacterium CM5.</title>
        <authorList>
            <consortium name="The Broad Institute Genome Sequencing Platform"/>
            <person name="Earl A."/>
            <person name="Ward D."/>
            <person name="Feldgarden M."/>
            <person name="Gevers D."/>
            <person name="Sizova M."/>
            <person name="Hazen A."/>
            <person name="Epstein S."/>
            <person name="Young S.K."/>
            <person name="Zeng Q."/>
            <person name="Gargeya S."/>
            <person name="Fitzgerald M."/>
            <person name="Haas B."/>
            <person name="Abouelleil A."/>
            <person name="Alvarado L."/>
            <person name="Arachchi H.M."/>
            <person name="Berlin A."/>
            <person name="Brown A."/>
            <person name="Chapman S.B."/>
            <person name="Chen Z."/>
            <person name="Dunbar C."/>
            <person name="Freedman E."/>
            <person name="Gearin G."/>
            <person name="Gellesch M."/>
            <person name="Goldberg J."/>
            <person name="Griggs A."/>
            <person name="Gujja S."/>
            <person name="Heiman D."/>
            <person name="Howarth C."/>
            <person name="Larson L."/>
            <person name="Lui A."/>
            <person name="MacDonald P.J.P."/>
            <person name="Montmayeur A."/>
            <person name="Murphy C."/>
            <person name="Neiman D."/>
            <person name="Pearson M."/>
            <person name="Priest M."/>
            <person name="Roberts A."/>
            <person name="Saif S."/>
            <person name="Shea T."/>
            <person name="Shenoy N."/>
            <person name="Sisk P."/>
            <person name="Stolte C."/>
            <person name="Sykes S."/>
            <person name="Wortman J."/>
            <person name="Nusbaum C."/>
            <person name="Birren B."/>
        </authorList>
    </citation>
    <scope>NUCLEOTIDE SEQUENCE [LARGE SCALE GENOMIC DNA]</scope>
    <source>
        <strain evidence="13 15">CM5</strain>
    </source>
</reference>
<dbReference type="GO" id="GO:0006879">
    <property type="term" value="P:intracellular iron ion homeostasis"/>
    <property type="evidence" value="ECO:0007669"/>
    <property type="project" value="UniProtKB-KW"/>
</dbReference>
<comment type="function">
    <text evidence="1 9">Iron-storage protein.</text>
</comment>
<feature type="binding site" evidence="8">
    <location>
        <position position="54"/>
    </location>
    <ligand>
        <name>Fe cation</name>
        <dbReference type="ChEBI" id="CHEBI:24875"/>
        <label>1</label>
    </ligand>
</feature>
<dbReference type="EMBL" id="AFZF02000008">
    <property type="protein sequence ID" value="EHL18457.1"/>
    <property type="molecule type" value="Genomic_DNA"/>
</dbReference>
<feature type="binding site" evidence="8">
    <location>
        <position position="17"/>
    </location>
    <ligand>
        <name>Fe cation</name>
        <dbReference type="ChEBI" id="CHEBI:24875"/>
        <label>1</label>
    </ligand>
</feature>
<dbReference type="GO" id="GO:0008199">
    <property type="term" value="F:ferric iron binding"/>
    <property type="evidence" value="ECO:0007669"/>
    <property type="project" value="InterPro"/>
</dbReference>
<evidence type="ECO:0000256" key="4">
    <source>
        <dbReference type="ARBA" id="ARBA00022723"/>
    </source>
</evidence>
<evidence type="ECO:0000256" key="7">
    <source>
        <dbReference type="ARBA" id="ARBA00048035"/>
    </source>
</evidence>
<dbReference type="OrthoDB" id="9801481at2"/>
<dbReference type="FunFam" id="1.20.1260.10:FF:000001">
    <property type="entry name" value="Non-heme ferritin"/>
    <property type="match status" value="1"/>
</dbReference>
<reference evidence="12 18" key="3">
    <citation type="submission" date="2012-05" db="EMBL/GenBank/DDBJ databases">
        <title>The Genome Sequence of Eubacteriaceae bacterium CM2.</title>
        <authorList>
            <consortium name="The Broad Institute Genome Sequencing Platform"/>
            <person name="Earl A."/>
            <person name="Ward D."/>
            <person name="Feldgarden M."/>
            <person name="Gevers D."/>
            <person name="Sizova M."/>
            <person name="Hazen A."/>
            <person name="Epstein S."/>
            <person name="Walker B."/>
            <person name="Young S.K."/>
            <person name="Zeng Q."/>
            <person name="Gargeya S."/>
            <person name="Fitzgerald M."/>
            <person name="Haas B."/>
            <person name="Abouelleil A."/>
            <person name="Alvarado L."/>
            <person name="Arachchi H.M."/>
            <person name="Berlin A."/>
            <person name="Chapman S.B."/>
            <person name="Goldberg J."/>
            <person name="Griggs A."/>
            <person name="Gujja S."/>
            <person name="Hansen M."/>
            <person name="Howarth C."/>
            <person name="Imamovic A."/>
            <person name="Larimer J."/>
            <person name="McCowen C."/>
            <person name="Montmayeur A."/>
            <person name="Murphy C."/>
            <person name="Neiman D."/>
            <person name="Pearson M."/>
            <person name="Priest M."/>
            <person name="Roberts A."/>
            <person name="Saif S."/>
            <person name="Shea T."/>
            <person name="Sisk P."/>
            <person name="Sykes S."/>
            <person name="Wortman J."/>
            <person name="Nusbaum C."/>
            <person name="Birren B."/>
        </authorList>
    </citation>
    <scope>NUCLEOTIDE SEQUENCE [LARGE SCALE GENOMIC DNA]</scope>
    <source>
        <strain evidence="12 18">CM2</strain>
    </source>
</reference>
<gene>
    <name evidence="14" type="ORF">HMPREF1143_1105</name>
    <name evidence="13" type="ORF">HMPREF9628_01638</name>
    <name evidence="11" type="ORF">HMPREF9629_01965</name>
    <name evidence="12" type="ORF">HMPREF9630_00182</name>
</gene>
<dbReference type="PANTHER" id="PTHR11431:SF127">
    <property type="entry name" value="BACTERIAL NON-HEME FERRITIN"/>
    <property type="match status" value="1"/>
</dbReference>
<comment type="catalytic activity">
    <reaction evidence="7 9">
        <text>4 Fe(2+) + O2 + 6 H2O = 4 iron(III) oxide-hydroxide + 12 H(+)</text>
        <dbReference type="Rhea" id="RHEA:11972"/>
        <dbReference type="ChEBI" id="CHEBI:15377"/>
        <dbReference type="ChEBI" id="CHEBI:15378"/>
        <dbReference type="ChEBI" id="CHEBI:15379"/>
        <dbReference type="ChEBI" id="CHEBI:29033"/>
        <dbReference type="ChEBI" id="CHEBI:78619"/>
        <dbReference type="EC" id="1.16.3.2"/>
    </reaction>
</comment>
<proteinExistence type="inferred from homology"/>
<dbReference type="InterPro" id="IPR009040">
    <property type="entry name" value="Ferritin-like_diiron"/>
</dbReference>
<dbReference type="EMBL" id="AFZG01000025">
    <property type="protein sequence ID" value="EHL19247.1"/>
    <property type="molecule type" value="Genomic_DNA"/>
</dbReference>
<feature type="binding site" evidence="8">
    <location>
        <position position="95"/>
    </location>
    <ligand>
        <name>Fe cation</name>
        <dbReference type="ChEBI" id="CHEBI:24875"/>
        <label>1</label>
    </ligand>
</feature>
<keyword evidence="3 9" id="KW-0409">Iron storage</keyword>
<dbReference type="InterPro" id="IPR008331">
    <property type="entry name" value="Ferritin_DPS_dom"/>
</dbReference>
<dbReference type="CDD" id="cd01055">
    <property type="entry name" value="Nonheme_Ferritin"/>
    <property type="match status" value="1"/>
</dbReference>
<dbReference type="AlphaFoldDB" id="G9XCR1"/>
<dbReference type="PROSITE" id="PS50905">
    <property type="entry name" value="FERRITIN_LIKE"/>
    <property type="match status" value="1"/>
</dbReference>
<dbReference type="SUPFAM" id="SSF47240">
    <property type="entry name" value="Ferritin-like"/>
    <property type="match status" value="1"/>
</dbReference>
<feature type="domain" description="Ferritin-like diiron" evidence="10">
    <location>
        <begin position="1"/>
        <end position="146"/>
    </location>
</feature>
<dbReference type="InterPro" id="IPR009078">
    <property type="entry name" value="Ferritin-like_SF"/>
</dbReference>
<dbReference type="RefSeq" id="WP_009526181.1">
    <property type="nucleotide sequence ID" value="NZ_ALNK01000013.1"/>
</dbReference>
<evidence type="ECO:0000313" key="18">
    <source>
        <dbReference type="Proteomes" id="UP000017818"/>
    </source>
</evidence>
<dbReference type="PANTHER" id="PTHR11431">
    <property type="entry name" value="FERRITIN"/>
    <property type="match status" value="1"/>
</dbReference>
<protein>
    <recommendedName>
        <fullName evidence="9">Ferritin</fullName>
        <ecNumber evidence="9">1.16.3.2</ecNumber>
    </recommendedName>
</protein>
<sequence>MISKKVVDMINEQINKEFESAYIYQAMEMYIGNEYNFAGIENFFHIQVQEETAHAYLMIDYLHRLGEKVNLKEIPKPKADFKSILEVFETALAHERKVTNWINEIMSVASDEKDFASQAFLRFFVNEQVEEEETFVKHIDTLKFINSDPHATMLFDQQLATRVFVAPVIN</sequence>
<accession>J5UN79</accession>
<keyword evidence="16" id="KW-1185">Reference proteome</keyword>
<accession>G9X0M9</accession>
<evidence type="ECO:0000256" key="6">
    <source>
        <dbReference type="ARBA" id="ARBA00023004"/>
    </source>
</evidence>
<dbReference type="Gene3D" id="1.20.1260.10">
    <property type="match status" value="1"/>
</dbReference>
<comment type="caution">
    <text evidence="13">The sequence shown here is derived from an EMBL/GenBank/DDBJ whole genome shotgun (WGS) entry which is preliminary data.</text>
</comment>
<evidence type="ECO:0000313" key="16">
    <source>
        <dbReference type="Proteomes" id="UP000005244"/>
    </source>
</evidence>
<evidence type="ECO:0000313" key="11">
    <source>
        <dbReference type="EMBL" id="EHL15124.1"/>
    </source>
</evidence>
<evidence type="ECO:0000313" key="13">
    <source>
        <dbReference type="EMBL" id="EHL19247.1"/>
    </source>
</evidence>
<dbReference type="GO" id="GO:0042802">
    <property type="term" value="F:identical protein binding"/>
    <property type="evidence" value="ECO:0007669"/>
    <property type="project" value="UniProtKB-ARBA"/>
</dbReference>
<evidence type="ECO:0000256" key="2">
    <source>
        <dbReference type="ARBA" id="ARBA00006950"/>
    </source>
</evidence>
<dbReference type="HOGENOM" id="CLU_065681_1_2_9"/>
<name>G9XCR1_9FIRM</name>
<dbReference type="EMBL" id="ALNK01000013">
    <property type="protein sequence ID" value="EJU23834.1"/>
    <property type="molecule type" value="Genomic_DNA"/>
</dbReference>
<organism evidence="13 15">
    <name type="scientific">Peptoanaerobacter stomatis</name>
    <dbReference type="NCBI Taxonomy" id="796937"/>
    <lineage>
        <taxon>Bacteria</taxon>
        <taxon>Bacillati</taxon>
        <taxon>Bacillota</taxon>
        <taxon>Clostridia</taxon>
        <taxon>Peptostreptococcales</taxon>
        <taxon>Filifactoraceae</taxon>
        <taxon>Peptoanaerobacter</taxon>
    </lineage>
</organism>